<accession>A0A7I7MH85</accession>
<dbReference type="AlphaFoldDB" id="A0A7I7MH85"/>
<protein>
    <recommendedName>
        <fullName evidence="4">PASTA domain-containing protein</fullName>
    </recommendedName>
</protein>
<dbReference type="EMBL" id="AP022574">
    <property type="protein sequence ID" value="BBX71558.1"/>
    <property type="molecule type" value="Genomic_DNA"/>
</dbReference>
<dbReference type="Proteomes" id="UP000466514">
    <property type="component" value="Chromosome"/>
</dbReference>
<feature type="chain" id="PRO_5029695202" description="PASTA domain-containing protein" evidence="1">
    <location>
        <begin position="39"/>
        <end position="118"/>
    </location>
</feature>
<keyword evidence="1" id="KW-0732">Signal</keyword>
<evidence type="ECO:0008006" key="4">
    <source>
        <dbReference type="Google" id="ProtNLM"/>
    </source>
</evidence>
<gene>
    <name evidence="2" type="ORF">MPSYJ_50190</name>
</gene>
<evidence type="ECO:0000256" key="1">
    <source>
        <dbReference type="SAM" id="SignalP"/>
    </source>
</evidence>
<evidence type="ECO:0000313" key="3">
    <source>
        <dbReference type="Proteomes" id="UP000466514"/>
    </source>
</evidence>
<proteinExistence type="predicted"/>
<organism evidence="2 3">
    <name type="scientific">Mycolicibacterium psychrotolerans</name>
    <dbReference type="NCBI Taxonomy" id="216929"/>
    <lineage>
        <taxon>Bacteria</taxon>
        <taxon>Bacillati</taxon>
        <taxon>Actinomycetota</taxon>
        <taxon>Actinomycetes</taxon>
        <taxon>Mycobacteriales</taxon>
        <taxon>Mycobacteriaceae</taxon>
        <taxon>Mycolicibacterium</taxon>
    </lineage>
</organism>
<dbReference type="KEGG" id="mpsc:MPSYJ_50190"/>
<keyword evidence="3" id="KW-1185">Reference proteome</keyword>
<feature type="signal peptide" evidence="1">
    <location>
        <begin position="1"/>
        <end position="38"/>
    </location>
</feature>
<name>A0A7I7MH85_9MYCO</name>
<reference evidence="2 3" key="1">
    <citation type="journal article" date="2019" name="Emerg. Microbes Infect.">
        <title>Comprehensive subspecies identification of 175 nontuberculous mycobacteria species based on 7547 genomic profiles.</title>
        <authorList>
            <person name="Matsumoto Y."/>
            <person name="Kinjo T."/>
            <person name="Motooka D."/>
            <person name="Nabeya D."/>
            <person name="Jung N."/>
            <person name="Uechi K."/>
            <person name="Horii T."/>
            <person name="Iida T."/>
            <person name="Fujita J."/>
            <person name="Nakamura S."/>
        </authorList>
    </citation>
    <scope>NUCLEOTIDE SEQUENCE [LARGE SCALE GENOMIC DNA]</scope>
    <source>
        <strain evidence="2 3">JCM 13323</strain>
    </source>
</reference>
<sequence length="118" mass="13206">MRSEKDRRGSFMRKQMVAAAMASAMVVASVGLAGPAAAQDEWVMPDVRGEVLETAIKDVRSVTGDVELDLRFVPRNVNQVVYNYTNWAVCATSPSRERVISQKTKRVIFSLRRLNEDC</sequence>
<evidence type="ECO:0000313" key="2">
    <source>
        <dbReference type="EMBL" id="BBX71558.1"/>
    </source>
</evidence>